<dbReference type="InterPro" id="IPR052558">
    <property type="entry name" value="Siderophore_Hydrolase_D"/>
</dbReference>
<evidence type="ECO:0000256" key="2">
    <source>
        <dbReference type="ARBA" id="ARBA00022801"/>
    </source>
</evidence>
<dbReference type="PANTHER" id="PTHR40841">
    <property type="entry name" value="SIDEROPHORE TRIACETYLFUSARININE C ESTERASE"/>
    <property type="match status" value="1"/>
</dbReference>
<dbReference type="Gene3D" id="3.40.50.1820">
    <property type="entry name" value="alpha/beta hydrolase"/>
    <property type="match status" value="1"/>
</dbReference>
<evidence type="ECO:0000313" key="5">
    <source>
        <dbReference type="Proteomes" id="UP000268070"/>
    </source>
</evidence>
<dbReference type="OrthoDB" id="9784036at2"/>
<dbReference type="PANTHER" id="PTHR40841:SF2">
    <property type="entry name" value="SIDEROPHORE-DEGRADING ESTERASE (EUROFUNG)"/>
    <property type="match status" value="1"/>
</dbReference>
<dbReference type="KEGG" id="aaqu:D3M96_14715"/>
<dbReference type="EMBL" id="CP032153">
    <property type="protein sequence ID" value="AYN21671.1"/>
    <property type="molecule type" value="Genomic_DNA"/>
</dbReference>
<feature type="signal peptide" evidence="3">
    <location>
        <begin position="1"/>
        <end position="24"/>
    </location>
</feature>
<gene>
    <name evidence="4" type="ORF">D3M96_14715</name>
</gene>
<protein>
    <submittedName>
        <fullName evidence="4">Alpha/beta hydrolase</fullName>
    </submittedName>
</protein>
<keyword evidence="2 4" id="KW-0378">Hydrolase</keyword>
<dbReference type="Proteomes" id="UP000268070">
    <property type="component" value="Chromosome"/>
</dbReference>
<dbReference type="AlphaFoldDB" id="A0A3G2HXU0"/>
<keyword evidence="3" id="KW-0732">Signal</keyword>
<evidence type="ECO:0000256" key="3">
    <source>
        <dbReference type="SAM" id="SignalP"/>
    </source>
</evidence>
<evidence type="ECO:0000256" key="1">
    <source>
        <dbReference type="ARBA" id="ARBA00005622"/>
    </source>
</evidence>
<reference evidence="4 5" key="1">
    <citation type="submission" date="2018-09" db="EMBL/GenBank/DDBJ databases">
        <title>Complete genome sequence of the hydrocarbonoclastic bacterium Alcaligenes aquatilis QD168, isolated from a crude-oil polluted marine sediment of Central Chile.</title>
        <authorList>
            <person name="Duran R.E."/>
            <person name="Barra B."/>
            <person name="Salva-Serra F."/>
            <person name="Mendez V."/>
            <person name="Moore E.R.B."/>
            <person name="Seeger M."/>
        </authorList>
    </citation>
    <scope>NUCLEOTIDE SEQUENCE [LARGE SCALE GENOMIC DNA]</scope>
    <source>
        <strain evidence="4 5">QD168</strain>
    </source>
</reference>
<comment type="similarity">
    <text evidence="1">Belongs to the esterase D family.</text>
</comment>
<accession>A0A3G2HXU0</accession>
<dbReference type="Pfam" id="PF00756">
    <property type="entry name" value="Esterase"/>
    <property type="match status" value="1"/>
</dbReference>
<feature type="chain" id="PRO_5018197260" evidence="3">
    <location>
        <begin position="25"/>
        <end position="305"/>
    </location>
</feature>
<dbReference type="InterPro" id="IPR000801">
    <property type="entry name" value="Esterase-like"/>
</dbReference>
<dbReference type="InterPro" id="IPR029058">
    <property type="entry name" value="AB_hydrolase_fold"/>
</dbReference>
<name>A0A3G2HXU0_9BURK</name>
<organism evidence="4 5">
    <name type="scientific">Alcaligenes aquatilis</name>
    <dbReference type="NCBI Taxonomy" id="323284"/>
    <lineage>
        <taxon>Bacteria</taxon>
        <taxon>Pseudomonadati</taxon>
        <taxon>Pseudomonadota</taxon>
        <taxon>Betaproteobacteria</taxon>
        <taxon>Burkholderiales</taxon>
        <taxon>Alcaligenaceae</taxon>
        <taxon>Alcaligenes</taxon>
    </lineage>
</organism>
<proteinExistence type="inferred from homology"/>
<evidence type="ECO:0000313" key="4">
    <source>
        <dbReference type="EMBL" id="AYN21671.1"/>
    </source>
</evidence>
<sequence length="305" mass="33538">MTSLPRFLISAATLCLAFTLPTHAQQTQRPWNEAAGPSIVDQQQSLYRFETLIMSSEDGKRHYKIQIGTPNRPAPARGHPVIYMVDGNAAMASIDVNDLKAISTLSAPVLVAIGYDTEARHDVVARSFDYTPPVTENGVSKSVEVRGRLGGGADIFLDYIETHIKPAVEAREPIDRSRQTLWGHSYGGLFTLHTLFTHPDLYQRYVAGDPSLWWYDGILVKTAQAFDTTRAKDKQIAIMVGGQRRSTSMSNAAAQWSAQDMAKHLQKAGLNVSYENFSELNHGQMLAASLKPALQIAAQPFAAQP</sequence>
<dbReference type="GO" id="GO:0016788">
    <property type="term" value="F:hydrolase activity, acting on ester bonds"/>
    <property type="evidence" value="ECO:0007669"/>
    <property type="project" value="TreeGrafter"/>
</dbReference>
<dbReference type="RefSeq" id="WP_121739380.1">
    <property type="nucleotide sequence ID" value="NZ_CP032153.1"/>
</dbReference>
<dbReference type="SUPFAM" id="SSF53474">
    <property type="entry name" value="alpha/beta-Hydrolases"/>
    <property type="match status" value="1"/>
</dbReference>